<dbReference type="EMBL" id="JAACJM010000102">
    <property type="protein sequence ID" value="KAF5346427.1"/>
    <property type="molecule type" value="Genomic_DNA"/>
</dbReference>
<protein>
    <submittedName>
        <fullName evidence="2">Uncharacterized protein</fullName>
    </submittedName>
</protein>
<name>A0A8H5CR22_9AGAR</name>
<evidence type="ECO:0000313" key="3">
    <source>
        <dbReference type="Proteomes" id="UP000559256"/>
    </source>
</evidence>
<comment type="caution">
    <text evidence="2">The sequence shown here is derived from an EMBL/GenBank/DDBJ whole genome shotgun (WGS) entry which is preliminary data.</text>
</comment>
<feature type="region of interest" description="Disordered" evidence="1">
    <location>
        <begin position="92"/>
        <end position="112"/>
    </location>
</feature>
<feature type="region of interest" description="Disordered" evidence="1">
    <location>
        <begin position="565"/>
        <end position="643"/>
    </location>
</feature>
<proteinExistence type="predicted"/>
<keyword evidence="3" id="KW-1185">Reference proteome</keyword>
<organism evidence="2 3">
    <name type="scientific">Tetrapyrgos nigripes</name>
    <dbReference type="NCBI Taxonomy" id="182062"/>
    <lineage>
        <taxon>Eukaryota</taxon>
        <taxon>Fungi</taxon>
        <taxon>Dikarya</taxon>
        <taxon>Basidiomycota</taxon>
        <taxon>Agaricomycotina</taxon>
        <taxon>Agaricomycetes</taxon>
        <taxon>Agaricomycetidae</taxon>
        <taxon>Agaricales</taxon>
        <taxon>Marasmiineae</taxon>
        <taxon>Marasmiaceae</taxon>
        <taxon>Tetrapyrgos</taxon>
    </lineage>
</organism>
<feature type="compositionally biased region" description="Basic and acidic residues" evidence="1">
    <location>
        <begin position="606"/>
        <end position="616"/>
    </location>
</feature>
<dbReference type="Proteomes" id="UP000559256">
    <property type="component" value="Unassembled WGS sequence"/>
</dbReference>
<dbReference type="AlphaFoldDB" id="A0A8H5CR22"/>
<evidence type="ECO:0000313" key="2">
    <source>
        <dbReference type="EMBL" id="KAF5346427.1"/>
    </source>
</evidence>
<evidence type="ECO:0000256" key="1">
    <source>
        <dbReference type="SAM" id="MobiDB-lite"/>
    </source>
</evidence>
<feature type="compositionally biased region" description="Low complexity" evidence="1">
    <location>
        <begin position="620"/>
        <end position="638"/>
    </location>
</feature>
<accession>A0A8H5CR22</accession>
<gene>
    <name evidence="2" type="ORF">D9758_012782</name>
</gene>
<sequence>MPACRLAFTTTINRACAPSPLAAATTTASGLLTLLSDTSSKGPRDGTTARTGGSMRSYCCDVPQALPVPFGDVFPSTVKDSGNDLFTVDFDPDEGSPKFSEDGTASTFTGDDNENNGAFGEVFIDSPNPGSVSSLDLSSDWVLTSCDPRSDQPQTILAYCSKANSDSCQHVFIGGAEHTIAKLPTSCGLGPHTARKPATESLYQLSFDYNFAAIPASNGPVYMRADVTDMPGYWDSVVDSPPERRAWLKSRGLWKEPEEKRWWGAFKDWLSKLNQVEASNTQSRTFPNFIRKIHGQPSTRIYTVKALLHLMHLLTSLSLDHLAKLTTRYGFYLQGQIVPPSVEAAYIYFNSGGNAATTFTMTGTASVTYNSDTVELAKFGFPGLYYPGLLTIGPSLAINGYITGQLSLTGTLTTGLTYQFPEVHYALGKSSDDAPGPAVTPDQPSQGYKYSFGYNVNLNGDLQIHVVPTVELGISVLGGSLIDANAFVAADLYGGVEITGSVSKSQTTEFCINPHYGLILSGGVTGSVLYWEASPLKIDFYSVDYTFMSKCFTSVDEPTASATLNTRATDLPRRSQNNSTRLLKASEGTLPDLSPPSKARIVVSEGDSKQMKKREIYPISHSRASNSSSLSSHSSSSSDPQKRALVPPIVASDFLCPQADSQIRQQNSDNNIYSDAESLSNNDDGVYRRGILDYPHYDTFSNSSHIQRLLPRVQVATCGGDIKFDGNAYTSTVSAGYWNLADPTVLDPKFKVYPQAVGLVPGANVYGREHVYELQLLTQWIDNLATQPNIFQNAANNVDFCTWAVAEFNQPSPYQSVTGRFPGVNTVVERLRRCEPSNTLSVLTNGNSMRCSRADQAFGGKDIKTKVTFDMYGFSKKVFEIRAASGVISYLESGVVADEFVNVHNCVLQVWTDWYTAYVADPTVDAPNRAQYNVPQQYRTWIQGKISDAAQRLVAGIQNMITWYGLAAGGNNMQEGVELDYGDLEEPIIDSDVSADDLTTAVLNPIIGTNFFAAIGSRL</sequence>
<dbReference type="OrthoDB" id="73875at2759"/>
<feature type="compositionally biased region" description="Polar residues" evidence="1">
    <location>
        <begin position="565"/>
        <end position="581"/>
    </location>
</feature>
<reference evidence="2 3" key="1">
    <citation type="journal article" date="2020" name="ISME J.">
        <title>Uncovering the hidden diversity of litter-decomposition mechanisms in mushroom-forming fungi.</title>
        <authorList>
            <person name="Floudas D."/>
            <person name="Bentzer J."/>
            <person name="Ahren D."/>
            <person name="Johansson T."/>
            <person name="Persson P."/>
            <person name="Tunlid A."/>
        </authorList>
    </citation>
    <scope>NUCLEOTIDE SEQUENCE [LARGE SCALE GENOMIC DNA]</scope>
    <source>
        <strain evidence="2 3">CBS 291.85</strain>
    </source>
</reference>